<proteinExistence type="predicted"/>
<gene>
    <name evidence="3" type="primary">LOC107073401</name>
</gene>
<sequence length="389" mass="45468">MATSLRLLRLNLPFMFNSTLRNTVSGTFSLGINRFIFTNKTIGMNNYEYVRTQVHQQFINVEDSFRQKMKEIVEDENSVVFTEDLKAMSHLVTSNPDDIDLFVKMIYKFNSQSSNLRFGNYSFGPVIMRAFNYVGKPDVALSTFLDPKLSSFFDQSTTYSVLVTLLYNNKMYSEVRQVFELFKSRCVDFQNIPRIPVIVNAAAAYQENTPESFNYLLNTWKELSQRNFPPMRRFITFLASLALKQDSPQITLELMSLIRTRYIDNRCLKILAYCRLNRLNDVAFILKNSLEGTYSVKETYFSDVIEEVEKHLDNANDELKSILTKIITLLREQGHVEEMTLEAHILSPMEYLFPKRSKNLINDRANENNRNEQFRQPQRKRIVGLKDLI</sequence>
<dbReference type="GeneID" id="107073401"/>
<dbReference type="PANTHER" id="PTHR14700:SF0">
    <property type="entry name" value="PENTATRICOPEPTIDE REPEAT-CONTAINING PROTEIN 2, MITOCHONDRIAL"/>
    <property type="match status" value="1"/>
</dbReference>
<dbReference type="RefSeq" id="XP_015189521.1">
    <property type="nucleotide sequence ID" value="XM_015334035.1"/>
</dbReference>
<evidence type="ECO:0000256" key="1">
    <source>
        <dbReference type="SAM" id="Coils"/>
    </source>
</evidence>
<feature type="coiled-coil region" evidence="1">
    <location>
        <begin position="305"/>
        <end position="332"/>
    </location>
</feature>
<dbReference type="PANTHER" id="PTHR14700">
    <property type="entry name" value="PENTATRICOPEPTIDE REPEAT-CONTAINING PROTEIN 2, MITOCHONDRIAL"/>
    <property type="match status" value="1"/>
</dbReference>
<accession>A0ABM1JAN3</accession>
<organism evidence="2 3">
    <name type="scientific">Polistes dominula</name>
    <name type="common">European paper wasp</name>
    <name type="synonym">Vespa dominula</name>
    <dbReference type="NCBI Taxonomy" id="743375"/>
    <lineage>
        <taxon>Eukaryota</taxon>
        <taxon>Metazoa</taxon>
        <taxon>Ecdysozoa</taxon>
        <taxon>Arthropoda</taxon>
        <taxon>Hexapoda</taxon>
        <taxon>Insecta</taxon>
        <taxon>Pterygota</taxon>
        <taxon>Neoptera</taxon>
        <taxon>Endopterygota</taxon>
        <taxon>Hymenoptera</taxon>
        <taxon>Apocrita</taxon>
        <taxon>Aculeata</taxon>
        <taxon>Vespoidea</taxon>
        <taxon>Vespidae</taxon>
        <taxon>Polistinae</taxon>
        <taxon>Polistini</taxon>
        <taxon>Polistes</taxon>
    </lineage>
</organism>
<evidence type="ECO:0000313" key="2">
    <source>
        <dbReference type="Proteomes" id="UP000694924"/>
    </source>
</evidence>
<keyword evidence="1" id="KW-0175">Coiled coil</keyword>
<protein>
    <submittedName>
        <fullName evidence="3">Pentatricopeptide repeat-containing protein 2, mitochondrial-like</fullName>
    </submittedName>
</protein>
<name>A0ABM1JAN3_POLDO</name>
<keyword evidence="2" id="KW-1185">Reference proteome</keyword>
<evidence type="ECO:0000313" key="3">
    <source>
        <dbReference type="RefSeq" id="XP_015189521.1"/>
    </source>
</evidence>
<dbReference type="Proteomes" id="UP000694924">
    <property type="component" value="Unplaced"/>
</dbReference>
<reference evidence="3" key="1">
    <citation type="submission" date="2025-08" db="UniProtKB">
        <authorList>
            <consortium name="RefSeq"/>
        </authorList>
    </citation>
    <scope>IDENTIFICATION</scope>
</reference>
<dbReference type="InterPro" id="IPR034629">
    <property type="entry name" value="PTCD2"/>
</dbReference>